<dbReference type="Proteomes" id="UP000622890">
    <property type="component" value="Unassembled WGS sequence"/>
</dbReference>
<dbReference type="InterPro" id="IPR021333">
    <property type="entry name" value="DUF2946"/>
</dbReference>
<dbReference type="RefSeq" id="WP_200591443.1">
    <property type="nucleotide sequence ID" value="NZ_JAEPBG010000003.1"/>
</dbReference>
<comment type="caution">
    <text evidence="3">The sequence shown here is derived from an EMBL/GenBank/DDBJ whole genome shotgun (WGS) entry which is preliminary data.</text>
</comment>
<organism evidence="3 4">
    <name type="scientific">Noviherbaspirillum pedocola</name>
    <dbReference type="NCBI Taxonomy" id="2801341"/>
    <lineage>
        <taxon>Bacteria</taxon>
        <taxon>Pseudomonadati</taxon>
        <taxon>Pseudomonadota</taxon>
        <taxon>Betaproteobacteria</taxon>
        <taxon>Burkholderiales</taxon>
        <taxon>Oxalobacteraceae</taxon>
        <taxon>Noviherbaspirillum</taxon>
    </lineage>
</organism>
<evidence type="ECO:0000256" key="2">
    <source>
        <dbReference type="SAM" id="SignalP"/>
    </source>
</evidence>
<evidence type="ECO:0000313" key="3">
    <source>
        <dbReference type="EMBL" id="MBK4734658.1"/>
    </source>
</evidence>
<keyword evidence="2" id="KW-0732">Signal</keyword>
<gene>
    <name evidence="3" type="ORF">JJB74_08590</name>
</gene>
<evidence type="ECO:0000313" key="4">
    <source>
        <dbReference type="Proteomes" id="UP000622890"/>
    </source>
</evidence>
<sequence>MKKLLLIVLLIALPYQFAWAAAAAYCDHEKPHPAHFGHHIHHHQAQEEKSEKNSKLPKFDGDCGYCHLSCHATPLPALPSVNIPNALAPPDSPPPSYYSYYPEGLQRPDRTLVA</sequence>
<accession>A0A934SSX9</accession>
<reference evidence="3" key="1">
    <citation type="submission" date="2021-01" db="EMBL/GenBank/DDBJ databases">
        <title>Genome sequence of strain Noviherbaspirillum sp. DKR-6.</title>
        <authorList>
            <person name="Chaudhary D.K."/>
        </authorList>
    </citation>
    <scope>NUCLEOTIDE SEQUENCE</scope>
    <source>
        <strain evidence="3">DKR-6</strain>
    </source>
</reference>
<dbReference type="Pfam" id="PF11162">
    <property type="entry name" value="DUF2946"/>
    <property type="match status" value="1"/>
</dbReference>
<keyword evidence="4" id="KW-1185">Reference proteome</keyword>
<feature type="compositionally biased region" description="Basic and acidic residues" evidence="1">
    <location>
        <begin position="44"/>
        <end position="55"/>
    </location>
</feature>
<feature type="chain" id="PRO_5037267411" evidence="2">
    <location>
        <begin position="21"/>
        <end position="114"/>
    </location>
</feature>
<name>A0A934SSX9_9BURK</name>
<feature type="signal peptide" evidence="2">
    <location>
        <begin position="1"/>
        <end position="20"/>
    </location>
</feature>
<protein>
    <submittedName>
        <fullName evidence="3">DUF2946 family protein</fullName>
    </submittedName>
</protein>
<proteinExistence type="predicted"/>
<dbReference type="AlphaFoldDB" id="A0A934SSX9"/>
<dbReference type="EMBL" id="JAEPBG010000003">
    <property type="protein sequence ID" value="MBK4734658.1"/>
    <property type="molecule type" value="Genomic_DNA"/>
</dbReference>
<feature type="region of interest" description="Disordered" evidence="1">
    <location>
        <begin position="36"/>
        <end position="55"/>
    </location>
</feature>
<evidence type="ECO:0000256" key="1">
    <source>
        <dbReference type="SAM" id="MobiDB-lite"/>
    </source>
</evidence>